<comment type="function">
    <text evidence="1">Required for the transposition of the insertion element.</text>
</comment>
<dbReference type="GO" id="GO:0004803">
    <property type="term" value="F:transposase activity"/>
    <property type="evidence" value="ECO:0007669"/>
    <property type="project" value="InterPro"/>
</dbReference>
<protein>
    <submittedName>
        <fullName evidence="6">Transposase and inactivated derivatives</fullName>
    </submittedName>
</protein>
<dbReference type="Pfam" id="PF00872">
    <property type="entry name" value="Transposase_mut"/>
    <property type="match status" value="1"/>
</dbReference>
<evidence type="ECO:0000313" key="7">
    <source>
        <dbReference type="Proteomes" id="UP000255284"/>
    </source>
</evidence>
<dbReference type="GO" id="GO:0006313">
    <property type="term" value="P:DNA transposition"/>
    <property type="evidence" value="ECO:0007669"/>
    <property type="project" value="InterPro"/>
</dbReference>
<dbReference type="EMBL" id="UGGQ01000006">
    <property type="protein sequence ID" value="STO17365.1"/>
    <property type="molecule type" value="Genomic_DNA"/>
</dbReference>
<evidence type="ECO:0000313" key="6">
    <source>
        <dbReference type="EMBL" id="STO17365.1"/>
    </source>
</evidence>
<evidence type="ECO:0000256" key="5">
    <source>
        <dbReference type="ARBA" id="ARBA00023172"/>
    </source>
</evidence>
<accession>A0A8G2HU54</accession>
<evidence type="ECO:0000256" key="4">
    <source>
        <dbReference type="ARBA" id="ARBA00023125"/>
    </source>
</evidence>
<evidence type="ECO:0000256" key="1">
    <source>
        <dbReference type="ARBA" id="ARBA00002190"/>
    </source>
</evidence>
<keyword evidence="3" id="KW-0815">Transposition</keyword>
<proteinExistence type="inferred from homology"/>
<dbReference type="Proteomes" id="UP000255284">
    <property type="component" value="Unassembled WGS sequence"/>
</dbReference>
<gene>
    <name evidence="6" type="ORF">NCTC11819_01953</name>
</gene>
<keyword evidence="4" id="KW-0238">DNA-binding</keyword>
<comment type="caution">
    <text evidence="6">The sequence shown here is derived from an EMBL/GenBank/DDBJ whole genome shotgun (WGS) entry which is preliminary data.</text>
</comment>
<dbReference type="GO" id="GO:0003677">
    <property type="term" value="F:DNA binding"/>
    <property type="evidence" value="ECO:0007669"/>
    <property type="project" value="UniProtKB-KW"/>
</dbReference>
<keyword evidence="5" id="KW-0233">DNA recombination</keyword>
<evidence type="ECO:0000256" key="3">
    <source>
        <dbReference type="ARBA" id="ARBA00022578"/>
    </source>
</evidence>
<dbReference type="InterPro" id="IPR001207">
    <property type="entry name" value="Transposase_mutator"/>
</dbReference>
<name>A0A8G2HU54_9ACTO</name>
<dbReference type="AlphaFoldDB" id="A0A8G2HU54"/>
<comment type="similarity">
    <text evidence="2">Belongs to the transposase mutator family.</text>
</comment>
<evidence type="ECO:0000256" key="2">
    <source>
        <dbReference type="ARBA" id="ARBA00010961"/>
    </source>
</evidence>
<organism evidence="6 7">
    <name type="scientific">Mobiluncus mulieris</name>
    <dbReference type="NCBI Taxonomy" id="2052"/>
    <lineage>
        <taxon>Bacteria</taxon>
        <taxon>Bacillati</taxon>
        <taxon>Actinomycetota</taxon>
        <taxon>Actinomycetes</taxon>
        <taxon>Actinomycetales</taxon>
        <taxon>Actinomycetaceae</taxon>
        <taxon>Mobiluncus</taxon>
    </lineage>
</organism>
<sequence>MPRKPSNRKCLTCGKTGVKKNGTTTSGAIRWRCNNCGASWSNIRDDISHAALFDKFVNWLVNKQTLADLKIAYTTWVRKTEWCWRVEPVIPVTGEIYDYIQIDGTYLPYGWCLLVAQTQGKVLAIQWCQRENAAAYKALLQQLPPPLLVLTDGNAGALRAISEVWPDTVVQRCLVHVKRNICVQTTRTPKLDAHKTLWGLAQNLVKITTLDQADEWIGQLQEFHNIYGKWLGEKTYRSEVLPDNVPTWVRPNQEWWYTTKTPVKPTISSPLRPVKAPCSPS</sequence>
<reference evidence="6 7" key="1">
    <citation type="submission" date="2018-06" db="EMBL/GenBank/DDBJ databases">
        <authorList>
            <consortium name="Pathogen Informatics"/>
            <person name="Doyle S."/>
        </authorList>
    </citation>
    <scope>NUCLEOTIDE SEQUENCE [LARGE SCALE GENOMIC DNA]</scope>
    <source>
        <strain evidence="6 7">NCTC11819</strain>
    </source>
</reference>